<accession>A0A1H0YKH0</accession>
<sequence length="138" mass="14871">MSLHRRLALRERLRPWHGLMFAAFLAGTARTLSTLTEPISPSAVALAAFNGLLWVLGFQLTVGMLWAYAVEYYNAGGKWTDLPFLVPFAVAVAVGVAVGVVFENAGGAVWAAFWTFVVVAGLTAVVVWVRVGYRESAA</sequence>
<feature type="transmembrane region" description="Helical" evidence="1">
    <location>
        <begin position="82"/>
        <end position="102"/>
    </location>
</feature>
<organism evidence="3 4">
    <name type="scientific">Halopelagius longus</name>
    <dbReference type="NCBI Taxonomy" id="1236180"/>
    <lineage>
        <taxon>Archaea</taxon>
        <taxon>Methanobacteriati</taxon>
        <taxon>Methanobacteriota</taxon>
        <taxon>Stenosarchaea group</taxon>
        <taxon>Halobacteria</taxon>
        <taxon>Halobacteriales</taxon>
        <taxon>Haloferacaceae</taxon>
    </lineage>
</organism>
<reference evidence="2 5" key="3">
    <citation type="submission" date="2018-07" db="EMBL/GenBank/DDBJ databases">
        <title>Genome sequence of extremly halophilic archaeon Halopelagius longus strain BC12-B1.</title>
        <authorList>
            <person name="Zhang X."/>
        </authorList>
    </citation>
    <scope>NUCLEOTIDE SEQUENCE [LARGE SCALE GENOMIC DNA]</scope>
    <source>
        <strain evidence="2 5">BC12-B1</strain>
    </source>
</reference>
<feature type="transmembrane region" description="Helical" evidence="1">
    <location>
        <begin position="108"/>
        <end position="129"/>
    </location>
</feature>
<dbReference type="Proteomes" id="UP000199289">
    <property type="component" value="Unassembled WGS sequence"/>
</dbReference>
<dbReference type="OrthoDB" id="307153at2157"/>
<evidence type="ECO:0000313" key="4">
    <source>
        <dbReference type="Proteomes" id="UP000199289"/>
    </source>
</evidence>
<name>A0A1H0YKH0_9EURY</name>
<gene>
    <name evidence="2" type="ORF">DWB78_12870</name>
    <name evidence="3" type="ORF">SAMN05216278_0691</name>
</gene>
<dbReference type="Proteomes" id="UP000255421">
    <property type="component" value="Unassembled WGS sequence"/>
</dbReference>
<evidence type="ECO:0000313" key="3">
    <source>
        <dbReference type="EMBL" id="SDQ15662.1"/>
    </source>
</evidence>
<evidence type="ECO:0000313" key="2">
    <source>
        <dbReference type="EMBL" id="RDI72536.1"/>
    </source>
</evidence>
<reference evidence="3" key="1">
    <citation type="submission" date="2016-10" db="EMBL/GenBank/DDBJ databases">
        <authorList>
            <person name="de Groot N.N."/>
        </authorList>
    </citation>
    <scope>NUCLEOTIDE SEQUENCE [LARGE SCALE GENOMIC DNA]</scope>
    <source>
        <strain evidence="3">CGMCC 1.12397</strain>
    </source>
</reference>
<feature type="transmembrane region" description="Helical" evidence="1">
    <location>
        <begin position="47"/>
        <end position="70"/>
    </location>
</feature>
<dbReference type="AlphaFoldDB" id="A0A1H0YKH0"/>
<protein>
    <submittedName>
        <fullName evidence="3">Uncharacterized protein</fullName>
    </submittedName>
</protein>
<keyword evidence="1" id="KW-1133">Transmembrane helix</keyword>
<keyword evidence="1" id="KW-0472">Membrane</keyword>
<dbReference type="EMBL" id="QQST01000001">
    <property type="protein sequence ID" value="RDI72536.1"/>
    <property type="molecule type" value="Genomic_DNA"/>
</dbReference>
<reference evidence="4" key="2">
    <citation type="submission" date="2016-10" db="EMBL/GenBank/DDBJ databases">
        <authorList>
            <person name="Varghese N."/>
            <person name="Submissions S."/>
        </authorList>
    </citation>
    <scope>NUCLEOTIDE SEQUENCE [LARGE SCALE GENOMIC DNA]</scope>
    <source>
        <strain evidence="4">CGMCC 1.12397</strain>
    </source>
</reference>
<proteinExistence type="predicted"/>
<evidence type="ECO:0000256" key="1">
    <source>
        <dbReference type="SAM" id="Phobius"/>
    </source>
</evidence>
<keyword evidence="5" id="KW-1185">Reference proteome</keyword>
<keyword evidence="1" id="KW-0812">Transmembrane</keyword>
<evidence type="ECO:0000313" key="5">
    <source>
        <dbReference type="Proteomes" id="UP000255421"/>
    </source>
</evidence>
<dbReference type="EMBL" id="FNKQ01000001">
    <property type="protein sequence ID" value="SDQ15662.1"/>
    <property type="molecule type" value="Genomic_DNA"/>
</dbReference>
<dbReference type="RefSeq" id="WP_092532918.1">
    <property type="nucleotide sequence ID" value="NZ_FNKQ01000001.1"/>
</dbReference>